<evidence type="ECO:0000256" key="9">
    <source>
        <dbReference type="ARBA" id="ARBA00023136"/>
    </source>
</evidence>
<keyword evidence="9 10" id="KW-0472">Membrane</keyword>
<keyword evidence="8" id="KW-0186">Copper</keyword>
<dbReference type="Pfam" id="PF04442">
    <property type="entry name" value="CtaG_Cox11"/>
    <property type="match status" value="1"/>
</dbReference>
<dbReference type="SUPFAM" id="SSF110111">
    <property type="entry name" value="Ctag/Cox11"/>
    <property type="match status" value="1"/>
</dbReference>
<dbReference type="GO" id="GO:0005886">
    <property type="term" value="C:plasma membrane"/>
    <property type="evidence" value="ECO:0007669"/>
    <property type="project" value="UniProtKB-SubCell"/>
</dbReference>
<proteinExistence type="inferred from homology"/>
<name>A0A240DX98_9BURK</name>
<dbReference type="AlphaFoldDB" id="A0A240DX98"/>
<evidence type="ECO:0000256" key="10">
    <source>
        <dbReference type="SAM" id="Phobius"/>
    </source>
</evidence>
<dbReference type="EMBL" id="OANS01000001">
    <property type="protein sequence ID" value="SNX27815.1"/>
    <property type="molecule type" value="Genomic_DNA"/>
</dbReference>
<evidence type="ECO:0000256" key="2">
    <source>
        <dbReference type="ARBA" id="ARBA00004382"/>
    </source>
</evidence>
<evidence type="ECO:0000256" key="1">
    <source>
        <dbReference type="ARBA" id="ARBA00004007"/>
    </source>
</evidence>
<dbReference type="RefSeq" id="WP_096671936.1">
    <property type="nucleotide sequence ID" value="NZ_OANS01000001.1"/>
</dbReference>
<organism evidence="11 12">
    <name type="scientific">Polynucleobacter meluiroseus</name>
    <dbReference type="NCBI Taxonomy" id="1938814"/>
    <lineage>
        <taxon>Bacteria</taxon>
        <taxon>Pseudomonadati</taxon>
        <taxon>Pseudomonadota</taxon>
        <taxon>Betaproteobacteria</taxon>
        <taxon>Burkholderiales</taxon>
        <taxon>Burkholderiaceae</taxon>
        <taxon>Polynucleobacter</taxon>
    </lineage>
</organism>
<reference evidence="12" key="1">
    <citation type="submission" date="2017-08" db="EMBL/GenBank/DDBJ databases">
        <authorList>
            <person name="Varghese N."/>
            <person name="Submissions S."/>
        </authorList>
    </citation>
    <scope>NUCLEOTIDE SEQUENCE [LARGE SCALE GENOMIC DNA]</scope>
    <source>
        <strain evidence="12">AP-Melu-1000-B4</strain>
    </source>
</reference>
<dbReference type="GO" id="GO:0005507">
    <property type="term" value="F:copper ion binding"/>
    <property type="evidence" value="ECO:0007669"/>
    <property type="project" value="InterPro"/>
</dbReference>
<keyword evidence="12" id="KW-1185">Reference proteome</keyword>
<evidence type="ECO:0000256" key="6">
    <source>
        <dbReference type="ARBA" id="ARBA00022968"/>
    </source>
</evidence>
<dbReference type="PIRSF" id="PIRSF005413">
    <property type="entry name" value="COX11"/>
    <property type="match status" value="1"/>
</dbReference>
<comment type="similarity">
    <text evidence="3">Belongs to the COX11/CtaG family.</text>
</comment>
<evidence type="ECO:0000313" key="11">
    <source>
        <dbReference type="EMBL" id="SNX27815.1"/>
    </source>
</evidence>
<dbReference type="Proteomes" id="UP000218069">
    <property type="component" value="Unassembled WGS sequence"/>
</dbReference>
<accession>A0A240DX98</accession>
<dbReference type="OrthoDB" id="9804841at2"/>
<dbReference type="InterPro" id="IPR007533">
    <property type="entry name" value="Cyt_c_oxidase_assmbl_CtaG"/>
</dbReference>
<dbReference type="NCBIfam" id="NF003465">
    <property type="entry name" value="PRK05089.1"/>
    <property type="match status" value="1"/>
</dbReference>
<comment type="function">
    <text evidence="1">Exerts its effect at some terminal stage of cytochrome c oxidase synthesis, probably by being involved in the insertion of the copper B into subunit I.</text>
</comment>
<dbReference type="Gene3D" id="2.60.370.10">
    <property type="entry name" value="Ctag/Cox11"/>
    <property type="match status" value="1"/>
</dbReference>
<keyword evidence="7 10" id="KW-1133">Transmembrane helix</keyword>
<evidence type="ECO:0000256" key="8">
    <source>
        <dbReference type="ARBA" id="ARBA00023008"/>
    </source>
</evidence>
<evidence type="ECO:0000313" key="12">
    <source>
        <dbReference type="Proteomes" id="UP000218069"/>
    </source>
</evidence>
<feature type="transmembrane region" description="Helical" evidence="10">
    <location>
        <begin position="12"/>
        <end position="33"/>
    </location>
</feature>
<evidence type="ECO:0000256" key="3">
    <source>
        <dbReference type="ARBA" id="ARBA00009620"/>
    </source>
</evidence>
<evidence type="ECO:0000256" key="5">
    <source>
        <dbReference type="ARBA" id="ARBA00022692"/>
    </source>
</evidence>
<sequence>MSATLALNRQILLKLLIASVMMFGFGYALVPMYKALCEVTGINVITSKNDYGVRAFSPNKVGNSQVDYSRVVTIEFDSNSRGPFGFRPVKNYLEVHPGEMTEIVYEVTNKLDRTVQAQAIPSYAPKSATEFFTKLECFCFQQQTLTAHESRKMPVVFVVDAGLPQDVKTITLSYTFFEIGVGQPPAGFTTPKSKELSS</sequence>
<dbReference type="PANTHER" id="PTHR21320:SF3">
    <property type="entry name" value="CYTOCHROME C OXIDASE ASSEMBLY PROTEIN COX11, MITOCHONDRIAL-RELATED"/>
    <property type="match status" value="1"/>
</dbReference>
<dbReference type="InterPro" id="IPR023471">
    <property type="entry name" value="CtaG/Cox11_dom_sf"/>
</dbReference>
<keyword evidence="6" id="KW-0735">Signal-anchor</keyword>
<gene>
    <name evidence="11" type="ORF">SAMN06295945_0131</name>
</gene>
<evidence type="ECO:0000256" key="4">
    <source>
        <dbReference type="ARBA" id="ARBA00015384"/>
    </source>
</evidence>
<dbReference type="PANTHER" id="PTHR21320">
    <property type="entry name" value="CYTOCHROME C OXIDASE ASSEMBLY PROTEIN COX11-RELATED"/>
    <property type="match status" value="1"/>
</dbReference>
<keyword evidence="5 10" id="KW-0812">Transmembrane</keyword>
<evidence type="ECO:0000256" key="7">
    <source>
        <dbReference type="ARBA" id="ARBA00022989"/>
    </source>
</evidence>
<protein>
    <recommendedName>
        <fullName evidence="4">Cytochrome c oxidase assembly protein CtaG</fullName>
    </recommendedName>
</protein>
<comment type="subcellular location">
    <subcellularLocation>
        <location evidence="2">Cell inner membrane</location>
        <topology evidence="2">Single-pass type II membrane protein</topology>
        <orientation evidence="2">Periplasmic side</orientation>
    </subcellularLocation>
</comment>